<proteinExistence type="inferred from homology"/>
<dbReference type="FunFam" id="3.90.190.10:FF:000193">
    <property type="entry name" value="Uncharacterized protein"/>
    <property type="match status" value="1"/>
</dbReference>
<comment type="catalytic activity">
    <reaction evidence="4">
        <text>O-phospho-L-seryl-[protein] + H2O = L-seryl-[protein] + phosphate</text>
        <dbReference type="Rhea" id="RHEA:20629"/>
        <dbReference type="Rhea" id="RHEA-COMP:9863"/>
        <dbReference type="Rhea" id="RHEA-COMP:11604"/>
        <dbReference type="ChEBI" id="CHEBI:15377"/>
        <dbReference type="ChEBI" id="CHEBI:29999"/>
        <dbReference type="ChEBI" id="CHEBI:43474"/>
        <dbReference type="ChEBI" id="CHEBI:83421"/>
        <dbReference type="EC" id="3.1.3.16"/>
    </reaction>
</comment>
<organism evidence="9 10">
    <name type="scientific">Paramecium primaurelia</name>
    <dbReference type="NCBI Taxonomy" id="5886"/>
    <lineage>
        <taxon>Eukaryota</taxon>
        <taxon>Sar</taxon>
        <taxon>Alveolata</taxon>
        <taxon>Ciliophora</taxon>
        <taxon>Intramacronucleata</taxon>
        <taxon>Oligohymenophorea</taxon>
        <taxon>Peniculida</taxon>
        <taxon>Parameciidae</taxon>
        <taxon>Paramecium</taxon>
    </lineage>
</organism>
<dbReference type="CDD" id="cd14498">
    <property type="entry name" value="DSP"/>
    <property type="match status" value="1"/>
</dbReference>
<dbReference type="GO" id="GO:0004722">
    <property type="term" value="F:protein serine/threonine phosphatase activity"/>
    <property type="evidence" value="ECO:0007669"/>
    <property type="project" value="UniProtKB-EC"/>
</dbReference>
<evidence type="ECO:0000259" key="7">
    <source>
        <dbReference type="PROSITE" id="PS50054"/>
    </source>
</evidence>
<dbReference type="InterPro" id="IPR000340">
    <property type="entry name" value="Dual-sp_phosphatase_cat-dom"/>
</dbReference>
<evidence type="ECO:0000256" key="4">
    <source>
        <dbReference type="ARBA" id="ARBA00047761"/>
    </source>
</evidence>
<evidence type="ECO:0000256" key="5">
    <source>
        <dbReference type="ARBA" id="ARBA00048336"/>
    </source>
</evidence>
<evidence type="ECO:0000256" key="2">
    <source>
        <dbReference type="ARBA" id="ARBA00022801"/>
    </source>
</evidence>
<dbReference type="PROSITE" id="PS50056">
    <property type="entry name" value="TYR_PHOSPHATASE_2"/>
    <property type="match status" value="1"/>
</dbReference>
<dbReference type="InterPro" id="IPR000387">
    <property type="entry name" value="Tyr_Pase_dom"/>
</dbReference>
<reference evidence="9" key="1">
    <citation type="submission" date="2021-01" db="EMBL/GenBank/DDBJ databases">
        <authorList>
            <consortium name="Genoscope - CEA"/>
            <person name="William W."/>
        </authorList>
    </citation>
    <scope>NUCLEOTIDE SEQUENCE</scope>
</reference>
<comment type="catalytic activity">
    <reaction evidence="5">
        <text>O-phospho-L-threonyl-[protein] + H2O = L-threonyl-[protein] + phosphate</text>
        <dbReference type="Rhea" id="RHEA:47004"/>
        <dbReference type="Rhea" id="RHEA-COMP:11060"/>
        <dbReference type="Rhea" id="RHEA-COMP:11605"/>
        <dbReference type="ChEBI" id="CHEBI:15377"/>
        <dbReference type="ChEBI" id="CHEBI:30013"/>
        <dbReference type="ChEBI" id="CHEBI:43474"/>
        <dbReference type="ChEBI" id="CHEBI:61977"/>
        <dbReference type="EC" id="3.1.3.16"/>
    </reaction>
</comment>
<keyword evidence="10" id="KW-1185">Reference proteome</keyword>
<evidence type="ECO:0000256" key="3">
    <source>
        <dbReference type="ARBA" id="ARBA00022912"/>
    </source>
</evidence>
<dbReference type="Pfam" id="PF00782">
    <property type="entry name" value="DSPc"/>
    <property type="match status" value="1"/>
</dbReference>
<protein>
    <recommendedName>
        <fullName evidence="11">Protein-tyrosine-phosphatase</fullName>
    </recommendedName>
</protein>
<comment type="caution">
    <text evidence="9">The sequence shown here is derived from an EMBL/GenBank/DDBJ whole genome shotgun (WGS) entry which is preliminary data.</text>
</comment>
<name>A0A8S1MTB5_PARPR</name>
<dbReference type="InterPro" id="IPR020422">
    <property type="entry name" value="TYR_PHOSPHATASE_DUAL_dom"/>
</dbReference>
<dbReference type="AlphaFoldDB" id="A0A8S1MTB5"/>
<keyword evidence="3" id="KW-0904">Protein phosphatase</keyword>
<evidence type="ECO:0000259" key="8">
    <source>
        <dbReference type="PROSITE" id="PS50056"/>
    </source>
</evidence>
<evidence type="ECO:0000313" key="10">
    <source>
        <dbReference type="Proteomes" id="UP000688137"/>
    </source>
</evidence>
<dbReference type="EMBL" id="CAJJDM010000073">
    <property type="protein sequence ID" value="CAD8083578.1"/>
    <property type="molecule type" value="Genomic_DNA"/>
</dbReference>
<evidence type="ECO:0000313" key="9">
    <source>
        <dbReference type="EMBL" id="CAD8083578.1"/>
    </source>
</evidence>
<dbReference type="GO" id="GO:0007165">
    <property type="term" value="P:signal transduction"/>
    <property type="evidence" value="ECO:0007669"/>
    <property type="project" value="TreeGrafter"/>
</dbReference>
<dbReference type="PROSITE" id="PS50054">
    <property type="entry name" value="TYR_PHOSPHATASE_DUAL"/>
    <property type="match status" value="1"/>
</dbReference>
<dbReference type="GO" id="GO:0004725">
    <property type="term" value="F:protein tyrosine phosphatase activity"/>
    <property type="evidence" value="ECO:0007669"/>
    <property type="project" value="TreeGrafter"/>
</dbReference>
<dbReference type="PANTHER" id="PTHR45948:SF2">
    <property type="entry name" value="DUAL SPECIFICITY PROTEIN PHOSPHATASE"/>
    <property type="match status" value="1"/>
</dbReference>
<dbReference type="PANTHER" id="PTHR45948">
    <property type="entry name" value="DUAL SPECIFICITY PROTEIN PHOSPHATASE DDB_G0269404-RELATED"/>
    <property type="match status" value="1"/>
</dbReference>
<feature type="domain" description="Tyrosine specific protein phosphatases" evidence="8">
    <location>
        <begin position="91"/>
        <end position="129"/>
    </location>
</feature>
<feature type="compositionally biased region" description="Low complexity" evidence="6">
    <location>
        <begin position="159"/>
        <end position="171"/>
    </location>
</feature>
<feature type="domain" description="Tyrosine-protein phosphatase" evidence="7">
    <location>
        <begin position="2"/>
        <end position="151"/>
    </location>
</feature>
<dbReference type="SMART" id="SM00195">
    <property type="entry name" value="DSPc"/>
    <property type="match status" value="1"/>
</dbReference>
<evidence type="ECO:0000256" key="1">
    <source>
        <dbReference type="ARBA" id="ARBA00008601"/>
    </source>
</evidence>
<evidence type="ECO:0008006" key="11">
    <source>
        <dbReference type="Google" id="ProtNLM"/>
    </source>
</evidence>
<dbReference type="GO" id="GO:0005829">
    <property type="term" value="C:cytosol"/>
    <property type="evidence" value="ECO:0007669"/>
    <property type="project" value="TreeGrafter"/>
</dbReference>
<accession>A0A8S1MTB5</accession>
<comment type="similarity">
    <text evidence="1">Belongs to the protein-tyrosine phosphatase family. Non-receptor class dual specificity subfamily.</text>
</comment>
<dbReference type="Proteomes" id="UP000688137">
    <property type="component" value="Unassembled WGS sequence"/>
</dbReference>
<sequence>MNPDYFGCTLIHKSNFPDKGNLYVGGIKSLDSIQKYKFGAIISVIDELDYKIPKQIYHLRIVAPDEPNFKISDHFEKTCKFIKVYLKQTNVLVHCQVGISRSVSVMMAYFIKEMNMKPDDAFLYIQDKREFVHPNEGFRLQLQKFYEECTKPKEKSNPKSKLQQVQQQKQK</sequence>
<dbReference type="OMA" id="MMAYFIK"/>
<evidence type="ECO:0000256" key="6">
    <source>
        <dbReference type="SAM" id="MobiDB-lite"/>
    </source>
</evidence>
<keyword evidence="2" id="KW-0378">Hydrolase</keyword>
<gene>
    <name evidence="9" type="ORF">PPRIM_AZ9-3.1.T0700130</name>
</gene>
<feature type="region of interest" description="Disordered" evidence="6">
    <location>
        <begin position="151"/>
        <end position="171"/>
    </location>
</feature>